<dbReference type="InterPro" id="IPR039793">
    <property type="entry name" value="UROS/Hem4"/>
</dbReference>
<evidence type="ECO:0000259" key="2">
    <source>
        <dbReference type="Pfam" id="PF02602"/>
    </source>
</evidence>
<name>A0AB34HP86_ESCRO</name>
<dbReference type="InterPro" id="IPR003754">
    <property type="entry name" value="4pyrrol_synth_uPrphyn_synth"/>
</dbReference>
<dbReference type="GO" id="GO:0004852">
    <property type="term" value="F:uroporphyrinogen-III synthase activity"/>
    <property type="evidence" value="ECO:0007669"/>
    <property type="project" value="InterPro"/>
</dbReference>
<dbReference type="FunFam" id="3.40.50.10090:FF:000006">
    <property type="entry name" value="uroporphyrinogen-III synthase isoform X1"/>
    <property type="match status" value="1"/>
</dbReference>
<dbReference type="Gene3D" id="3.40.50.10090">
    <property type="match status" value="1"/>
</dbReference>
<keyword evidence="4" id="KW-1185">Reference proteome</keyword>
<reference evidence="3 4" key="1">
    <citation type="submission" date="2022-11" db="EMBL/GenBank/DDBJ databases">
        <title>Whole genome sequence of Eschrichtius robustus ER-17-0199.</title>
        <authorList>
            <person name="Bruniche-Olsen A."/>
            <person name="Black A.N."/>
            <person name="Fields C.J."/>
            <person name="Walden K."/>
            <person name="Dewoody J.A."/>
        </authorList>
    </citation>
    <scope>NUCLEOTIDE SEQUENCE [LARGE SCALE GENOMIC DNA]</scope>
    <source>
        <strain evidence="3">ER-17-0199</strain>
        <tissue evidence="3">Blubber</tissue>
    </source>
</reference>
<dbReference type="GO" id="GO:0006780">
    <property type="term" value="P:uroporphyrinogen III biosynthetic process"/>
    <property type="evidence" value="ECO:0007669"/>
    <property type="project" value="InterPro"/>
</dbReference>
<dbReference type="GO" id="GO:0005829">
    <property type="term" value="C:cytosol"/>
    <property type="evidence" value="ECO:0007669"/>
    <property type="project" value="TreeGrafter"/>
</dbReference>
<dbReference type="PANTHER" id="PTHR12390">
    <property type="entry name" value="UROPORPHYRINOGEN III SYNTHASE"/>
    <property type="match status" value="1"/>
</dbReference>
<organism evidence="3 4">
    <name type="scientific">Eschrichtius robustus</name>
    <name type="common">California gray whale</name>
    <name type="synonym">Eschrichtius gibbosus</name>
    <dbReference type="NCBI Taxonomy" id="9764"/>
    <lineage>
        <taxon>Eukaryota</taxon>
        <taxon>Metazoa</taxon>
        <taxon>Chordata</taxon>
        <taxon>Craniata</taxon>
        <taxon>Vertebrata</taxon>
        <taxon>Euteleostomi</taxon>
        <taxon>Mammalia</taxon>
        <taxon>Eutheria</taxon>
        <taxon>Laurasiatheria</taxon>
        <taxon>Artiodactyla</taxon>
        <taxon>Whippomorpha</taxon>
        <taxon>Cetacea</taxon>
        <taxon>Mysticeti</taxon>
        <taxon>Eschrichtiidae</taxon>
        <taxon>Eschrichtius</taxon>
    </lineage>
</organism>
<evidence type="ECO:0000313" key="3">
    <source>
        <dbReference type="EMBL" id="KAJ8794043.1"/>
    </source>
</evidence>
<sequence>MLKDKGDSPASLGSTESLRGGGVSALGTYRESRPGMDQPGRKAGAPHVRCGVQASLLLQIRSRPPAQLSWEHAEGHGAFPRRTGIPVESLTVYQTIPHPGIQGNLNSYYSQQGIPASITFFSPSGLTHSLKHIQELSGDNIDQIKFVAIGPTTAHALAAQGLPVSCTAESPTPRALAAGIRTALQPHGC</sequence>
<dbReference type="InterPro" id="IPR036108">
    <property type="entry name" value="4pyrrol_syn_uPrphyn_synt_sf"/>
</dbReference>
<dbReference type="Proteomes" id="UP001159641">
    <property type="component" value="Unassembled WGS sequence"/>
</dbReference>
<feature type="domain" description="Tetrapyrrole biosynthesis uroporphyrinogen III synthase" evidence="2">
    <location>
        <begin position="81"/>
        <end position="177"/>
    </location>
</feature>
<feature type="region of interest" description="Disordered" evidence="1">
    <location>
        <begin position="1"/>
        <end position="46"/>
    </location>
</feature>
<dbReference type="Pfam" id="PF02602">
    <property type="entry name" value="HEM4"/>
    <property type="match status" value="1"/>
</dbReference>
<comment type="caution">
    <text evidence="3">The sequence shown here is derived from an EMBL/GenBank/DDBJ whole genome shotgun (WGS) entry which is preliminary data.</text>
</comment>
<proteinExistence type="predicted"/>
<dbReference type="PANTHER" id="PTHR12390:SF0">
    <property type="entry name" value="UROPORPHYRINOGEN-III SYNTHASE"/>
    <property type="match status" value="1"/>
</dbReference>
<protein>
    <recommendedName>
        <fullName evidence="2">Tetrapyrrole biosynthesis uroporphyrinogen III synthase domain-containing protein</fullName>
    </recommendedName>
</protein>
<gene>
    <name evidence="3" type="ORF">J1605_003453</name>
</gene>
<evidence type="ECO:0000313" key="4">
    <source>
        <dbReference type="Proteomes" id="UP001159641"/>
    </source>
</evidence>
<dbReference type="AlphaFoldDB" id="A0AB34HP86"/>
<dbReference type="SUPFAM" id="SSF69618">
    <property type="entry name" value="HemD-like"/>
    <property type="match status" value="1"/>
</dbReference>
<dbReference type="EMBL" id="JAIQCJ010000892">
    <property type="protein sequence ID" value="KAJ8794043.1"/>
    <property type="molecule type" value="Genomic_DNA"/>
</dbReference>
<dbReference type="CDD" id="cd06578">
    <property type="entry name" value="HemD"/>
    <property type="match status" value="1"/>
</dbReference>
<accession>A0AB34HP86</accession>
<evidence type="ECO:0000256" key="1">
    <source>
        <dbReference type="SAM" id="MobiDB-lite"/>
    </source>
</evidence>